<evidence type="ECO:0000256" key="1">
    <source>
        <dbReference type="ARBA" id="ARBA00001974"/>
    </source>
</evidence>
<comment type="cofactor">
    <cofactor evidence="1">
        <name>FAD</name>
        <dbReference type="ChEBI" id="CHEBI:57692"/>
    </cofactor>
</comment>
<dbReference type="EMBL" id="JARACI010000911">
    <property type="protein sequence ID" value="MDD9206528.1"/>
    <property type="molecule type" value="Genomic_DNA"/>
</dbReference>
<dbReference type="Pfam" id="PF01494">
    <property type="entry name" value="FAD_binding_3"/>
    <property type="match status" value="1"/>
</dbReference>
<gene>
    <name evidence="5" type="ORF">PU560_08620</name>
</gene>
<sequence length="392" mass="42696">MSIAGAGPVGLATALGLARAGVDVTVLEKDADPADGPRAMAYLYPVLEEFERLGVLDDLDARGVRSESTNIIDHESGEHFPLTFEPLHGVVRHPYTLHLAQNRVSEILLAHLSEFGNVDIRRGTTVVDVVQDDDGVDVQVLGPSGGDRVHSRWLVGADGAGSAVRRAVGLYLHGATWPNRFIAANIRHDFEADGLHAANQCLDWTYGAIITKTDEDGLWRYTYREAGGERAERLPRRIRTHLERALPEVDAHALVQHSSYRMHQRVADTFRAGRVLLAGDAAHITNPVGGLGLNAGFLDASVLAEALAAVVHSTADDAVLDAYAAERRAVFLDVVSPDAVRNKEMVFDPPTGEEKLALLDQLRELARNPDKRRDHLLRAQRMVTPSVVTAAR</sequence>
<keyword evidence="3" id="KW-0274">FAD</keyword>
<evidence type="ECO:0000313" key="5">
    <source>
        <dbReference type="EMBL" id="MDD9206528.1"/>
    </source>
</evidence>
<keyword evidence="6" id="KW-1185">Reference proteome</keyword>
<evidence type="ECO:0000259" key="4">
    <source>
        <dbReference type="Pfam" id="PF01494"/>
    </source>
</evidence>
<dbReference type="Gene3D" id="3.30.70.2450">
    <property type="match status" value="1"/>
</dbReference>
<dbReference type="Gene3D" id="3.50.50.60">
    <property type="entry name" value="FAD/NAD(P)-binding domain"/>
    <property type="match status" value="1"/>
</dbReference>
<dbReference type="Proteomes" id="UP001165561">
    <property type="component" value="Unassembled WGS sequence"/>
</dbReference>
<dbReference type="PRINTS" id="PR00420">
    <property type="entry name" value="RNGMNOXGNASE"/>
</dbReference>
<reference evidence="5" key="1">
    <citation type="submission" date="2023-02" db="EMBL/GenBank/DDBJ databases">
        <title>Georgenia sp.10Sc9-8, isolated from a soil sample collected from the Taklamakan desert.</title>
        <authorList>
            <person name="Liu S."/>
        </authorList>
    </citation>
    <scope>NUCLEOTIDE SEQUENCE</scope>
    <source>
        <strain evidence="5">10Sc9-8</strain>
    </source>
</reference>
<dbReference type="PANTHER" id="PTHR43004:SF19">
    <property type="entry name" value="BINDING MONOOXYGENASE, PUTATIVE (JCVI)-RELATED"/>
    <property type="match status" value="1"/>
</dbReference>
<keyword evidence="2" id="KW-0285">Flavoprotein</keyword>
<evidence type="ECO:0000313" key="6">
    <source>
        <dbReference type="Proteomes" id="UP001165561"/>
    </source>
</evidence>
<dbReference type="PANTHER" id="PTHR43004">
    <property type="entry name" value="TRK SYSTEM POTASSIUM UPTAKE PROTEIN"/>
    <property type="match status" value="1"/>
</dbReference>
<proteinExistence type="predicted"/>
<organism evidence="5 6">
    <name type="scientific">Georgenia halotolerans</name>
    <dbReference type="NCBI Taxonomy" id="3028317"/>
    <lineage>
        <taxon>Bacteria</taxon>
        <taxon>Bacillati</taxon>
        <taxon>Actinomycetota</taxon>
        <taxon>Actinomycetes</taxon>
        <taxon>Micrococcales</taxon>
        <taxon>Bogoriellaceae</taxon>
        <taxon>Georgenia</taxon>
    </lineage>
</organism>
<dbReference type="InterPro" id="IPR036188">
    <property type="entry name" value="FAD/NAD-bd_sf"/>
</dbReference>
<evidence type="ECO:0000256" key="3">
    <source>
        <dbReference type="ARBA" id="ARBA00022827"/>
    </source>
</evidence>
<evidence type="ECO:0000256" key="2">
    <source>
        <dbReference type="ARBA" id="ARBA00022630"/>
    </source>
</evidence>
<comment type="caution">
    <text evidence="5">The sequence shown here is derived from an EMBL/GenBank/DDBJ whole genome shotgun (WGS) entry which is preliminary data.</text>
</comment>
<accession>A0ABT5TWU2</accession>
<protein>
    <submittedName>
        <fullName evidence="5">NAD(P)/FAD-dependent oxidoreductase</fullName>
    </submittedName>
</protein>
<name>A0ABT5TWU2_9MICO</name>
<dbReference type="InterPro" id="IPR050641">
    <property type="entry name" value="RIFMO-like"/>
</dbReference>
<feature type="domain" description="FAD-binding" evidence="4">
    <location>
        <begin position="3"/>
        <end position="335"/>
    </location>
</feature>
<dbReference type="InterPro" id="IPR002938">
    <property type="entry name" value="FAD-bd"/>
</dbReference>
<dbReference type="SUPFAM" id="SSF51905">
    <property type="entry name" value="FAD/NAD(P)-binding domain"/>
    <property type="match status" value="1"/>
</dbReference>